<dbReference type="Pfam" id="PF25089">
    <property type="entry name" value="DUF7804"/>
    <property type="match status" value="1"/>
</dbReference>
<feature type="region of interest" description="Disordered" evidence="1">
    <location>
        <begin position="38"/>
        <end position="69"/>
    </location>
</feature>
<dbReference type="PANTHER" id="PTHR35127">
    <property type="entry name" value="OS03G0736900 PROTEIN"/>
    <property type="match status" value="1"/>
</dbReference>
<comment type="caution">
    <text evidence="3">The sequence shown here is derived from an EMBL/GenBank/DDBJ whole genome shotgun (WGS) entry which is preliminary data.</text>
</comment>
<dbReference type="InterPro" id="IPR056706">
    <property type="entry name" value="DUF7804"/>
</dbReference>
<keyword evidence="4" id="KW-1185">Reference proteome</keyword>
<gene>
    <name evidence="3" type="ORF">V6N11_069960</name>
</gene>
<evidence type="ECO:0000259" key="2">
    <source>
        <dbReference type="Pfam" id="PF25089"/>
    </source>
</evidence>
<sequence length="111" mass="12556">MAVVVGVSCNGNICLQRQEPYRIFSSHNPTGRVCSSLMVSNPQSSKPRISTKISTSKVSLQPLPKQQEKKRNELMYDKIGEWMRDSVVDIIKKLPESPLLVNMYSDEENTD</sequence>
<accession>A0ABR2QDR1</accession>
<feature type="domain" description="DUF7804" evidence="2">
    <location>
        <begin position="75"/>
        <end position="109"/>
    </location>
</feature>
<protein>
    <recommendedName>
        <fullName evidence="2">DUF7804 domain-containing protein</fullName>
    </recommendedName>
</protein>
<dbReference type="EMBL" id="JBBPBN010000040">
    <property type="protein sequence ID" value="KAK8998774.1"/>
    <property type="molecule type" value="Genomic_DNA"/>
</dbReference>
<proteinExistence type="predicted"/>
<organism evidence="3 4">
    <name type="scientific">Hibiscus sabdariffa</name>
    <name type="common">roselle</name>
    <dbReference type="NCBI Taxonomy" id="183260"/>
    <lineage>
        <taxon>Eukaryota</taxon>
        <taxon>Viridiplantae</taxon>
        <taxon>Streptophyta</taxon>
        <taxon>Embryophyta</taxon>
        <taxon>Tracheophyta</taxon>
        <taxon>Spermatophyta</taxon>
        <taxon>Magnoliopsida</taxon>
        <taxon>eudicotyledons</taxon>
        <taxon>Gunneridae</taxon>
        <taxon>Pentapetalae</taxon>
        <taxon>rosids</taxon>
        <taxon>malvids</taxon>
        <taxon>Malvales</taxon>
        <taxon>Malvaceae</taxon>
        <taxon>Malvoideae</taxon>
        <taxon>Hibiscus</taxon>
    </lineage>
</organism>
<reference evidence="3 4" key="1">
    <citation type="journal article" date="2024" name="G3 (Bethesda)">
        <title>Genome assembly of Hibiscus sabdariffa L. provides insights into metabolisms of medicinal natural products.</title>
        <authorList>
            <person name="Kim T."/>
        </authorList>
    </citation>
    <scope>NUCLEOTIDE SEQUENCE [LARGE SCALE GENOMIC DNA]</scope>
    <source>
        <strain evidence="3">TK-2024</strain>
        <tissue evidence="3">Old leaves</tissue>
    </source>
</reference>
<feature type="compositionally biased region" description="Polar residues" evidence="1">
    <location>
        <begin position="38"/>
        <end position="59"/>
    </location>
</feature>
<evidence type="ECO:0000313" key="3">
    <source>
        <dbReference type="EMBL" id="KAK8998774.1"/>
    </source>
</evidence>
<evidence type="ECO:0000256" key="1">
    <source>
        <dbReference type="SAM" id="MobiDB-lite"/>
    </source>
</evidence>
<name>A0ABR2QDR1_9ROSI</name>
<evidence type="ECO:0000313" key="4">
    <source>
        <dbReference type="Proteomes" id="UP001396334"/>
    </source>
</evidence>
<dbReference type="Proteomes" id="UP001396334">
    <property type="component" value="Unassembled WGS sequence"/>
</dbReference>
<dbReference type="PANTHER" id="PTHR35127:SF1">
    <property type="entry name" value="GENOME ASSEMBLY, CHROMOSOME: A10"/>
    <property type="match status" value="1"/>
</dbReference>